<name>A0ABV9WIT8_9ACTN</name>
<comment type="caution">
    <text evidence="1">The sequence shown here is derived from an EMBL/GenBank/DDBJ whole genome shotgun (WGS) entry which is preliminary data.</text>
</comment>
<dbReference type="RefSeq" id="WP_380129353.1">
    <property type="nucleotide sequence ID" value="NZ_JBHSIU010000131.1"/>
</dbReference>
<evidence type="ECO:0000313" key="2">
    <source>
        <dbReference type="Proteomes" id="UP001595912"/>
    </source>
</evidence>
<organism evidence="1 2">
    <name type="scientific">Dactylosporangium cerinum</name>
    <dbReference type="NCBI Taxonomy" id="1434730"/>
    <lineage>
        <taxon>Bacteria</taxon>
        <taxon>Bacillati</taxon>
        <taxon>Actinomycetota</taxon>
        <taxon>Actinomycetes</taxon>
        <taxon>Micromonosporales</taxon>
        <taxon>Micromonosporaceae</taxon>
        <taxon>Dactylosporangium</taxon>
    </lineage>
</organism>
<protein>
    <submittedName>
        <fullName evidence="1">Uncharacterized protein</fullName>
    </submittedName>
</protein>
<dbReference type="EMBL" id="JBHSIU010000131">
    <property type="protein sequence ID" value="MFC5008666.1"/>
    <property type="molecule type" value="Genomic_DNA"/>
</dbReference>
<sequence length="356" mass="36300">MRTRWTGGGVVASLLAVAFLIGAEGGAARDPAGVDWPRSRFLLTAGNSGDLTGTAGRGGSPMPWFQVHDTDANGLETLTESVPQPALPAGDAREIVAGPGGVFLVGSTLAEPCVSTLHRFRLTDAGHVTDLAPVPGVVPGMVAGLAMSRDGGRIAYATLPCAPPVSVPGWEPRAEVTRDPAQRPVLTVLDLGTGQRREWTTAPGTALGSLVWAADGRTLGYTLGSITEAEPVTGVTVHALDTGAPGTDAAGGRVLLDLPAYDGTVTSALMDLDGRGGHGTLRRTSPPSTVTFTFTEGRPIRAIDVQEDKPGELSMTVTTWGDGPRYACAGGVDAFGRTALGSSGIGRCSAATDVPG</sequence>
<accession>A0ABV9WIT8</accession>
<dbReference type="Proteomes" id="UP001595912">
    <property type="component" value="Unassembled WGS sequence"/>
</dbReference>
<dbReference type="SUPFAM" id="SSF82171">
    <property type="entry name" value="DPP6 N-terminal domain-like"/>
    <property type="match status" value="1"/>
</dbReference>
<evidence type="ECO:0000313" key="1">
    <source>
        <dbReference type="EMBL" id="MFC5008666.1"/>
    </source>
</evidence>
<gene>
    <name evidence="1" type="ORF">ACFPIJ_63985</name>
</gene>
<keyword evidence="2" id="KW-1185">Reference proteome</keyword>
<reference evidence="2" key="1">
    <citation type="journal article" date="2019" name="Int. J. Syst. Evol. Microbiol.">
        <title>The Global Catalogue of Microorganisms (GCM) 10K type strain sequencing project: providing services to taxonomists for standard genome sequencing and annotation.</title>
        <authorList>
            <consortium name="The Broad Institute Genomics Platform"/>
            <consortium name="The Broad Institute Genome Sequencing Center for Infectious Disease"/>
            <person name="Wu L."/>
            <person name="Ma J."/>
        </authorList>
    </citation>
    <scope>NUCLEOTIDE SEQUENCE [LARGE SCALE GENOMIC DNA]</scope>
    <source>
        <strain evidence="2">CGMCC 4.7152</strain>
    </source>
</reference>
<proteinExistence type="predicted"/>